<proteinExistence type="predicted"/>
<dbReference type="InterPro" id="IPR036322">
    <property type="entry name" value="WD40_repeat_dom_sf"/>
</dbReference>
<dbReference type="InterPro" id="IPR020472">
    <property type="entry name" value="WD40_PAC1"/>
</dbReference>
<organism evidence="7 8">
    <name type="scientific">Xylocopa violacea</name>
    <name type="common">Violet carpenter bee</name>
    <name type="synonym">Apis violacea</name>
    <dbReference type="NCBI Taxonomy" id="135666"/>
    <lineage>
        <taxon>Eukaryota</taxon>
        <taxon>Metazoa</taxon>
        <taxon>Ecdysozoa</taxon>
        <taxon>Arthropoda</taxon>
        <taxon>Hexapoda</taxon>
        <taxon>Insecta</taxon>
        <taxon>Pterygota</taxon>
        <taxon>Neoptera</taxon>
        <taxon>Endopterygota</taxon>
        <taxon>Hymenoptera</taxon>
        <taxon>Apocrita</taxon>
        <taxon>Aculeata</taxon>
        <taxon>Apoidea</taxon>
        <taxon>Anthophila</taxon>
        <taxon>Apidae</taxon>
        <taxon>Xylocopa</taxon>
        <taxon>Xylocopa</taxon>
    </lineage>
</organism>
<evidence type="ECO:0000256" key="3">
    <source>
        <dbReference type="ARBA" id="ARBA00022786"/>
    </source>
</evidence>
<dbReference type="Gene3D" id="2.130.10.10">
    <property type="entry name" value="YVTN repeat-like/Quinoprotein amine dehydrogenase"/>
    <property type="match status" value="1"/>
</dbReference>
<dbReference type="PANTHER" id="PTHR14604:SF4">
    <property type="entry name" value="F-BOX DOMAIN-CONTAINING PROTEIN"/>
    <property type="match status" value="1"/>
</dbReference>
<dbReference type="InterPro" id="IPR015943">
    <property type="entry name" value="WD40/YVTN_repeat-like_dom_sf"/>
</dbReference>
<comment type="caution">
    <text evidence="7">The sequence shown here is derived from an EMBL/GenBank/DDBJ whole genome shotgun (WGS) entry which is preliminary data.</text>
</comment>
<dbReference type="InterPro" id="IPR001680">
    <property type="entry name" value="WD40_rpt"/>
</dbReference>
<dbReference type="SUPFAM" id="SSF81383">
    <property type="entry name" value="F-box domain"/>
    <property type="match status" value="1"/>
</dbReference>
<dbReference type="SMART" id="SM01028">
    <property type="entry name" value="Beta-TrCP_D"/>
    <property type="match status" value="1"/>
</dbReference>
<evidence type="ECO:0000256" key="4">
    <source>
        <dbReference type="PROSITE-ProRule" id="PRU00221"/>
    </source>
</evidence>
<evidence type="ECO:0000256" key="1">
    <source>
        <dbReference type="ARBA" id="ARBA00022574"/>
    </source>
</evidence>
<feature type="repeat" description="WD" evidence="4">
    <location>
        <begin position="218"/>
        <end position="257"/>
    </location>
</feature>
<dbReference type="Gene3D" id="1.20.1280.50">
    <property type="match status" value="1"/>
</dbReference>
<dbReference type="SUPFAM" id="SSF50978">
    <property type="entry name" value="WD40 repeat-like"/>
    <property type="match status" value="1"/>
</dbReference>
<feature type="repeat" description="WD" evidence="4">
    <location>
        <begin position="175"/>
        <end position="214"/>
    </location>
</feature>
<dbReference type="Pfam" id="PF00400">
    <property type="entry name" value="WD40"/>
    <property type="match status" value="5"/>
</dbReference>
<dbReference type="InterPro" id="IPR036047">
    <property type="entry name" value="F-box-like_dom_sf"/>
</dbReference>
<dbReference type="SMART" id="SM00320">
    <property type="entry name" value="WD40"/>
    <property type="match status" value="5"/>
</dbReference>
<feature type="repeat" description="WD" evidence="4">
    <location>
        <begin position="258"/>
        <end position="297"/>
    </location>
</feature>
<dbReference type="Pfam" id="PF12125">
    <property type="entry name" value="Beta-TrCP_D"/>
    <property type="match status" value="1"/>
</dbReference>
<protein>
    <recommendedName>
        <fullName evidence="6">F-box domain-containing protein</fullName>
    </recommendedName>
</protein>
<feature type="repeat" description="WD" evidence="4">
    <location>
        <begin position="347"/>
        <end position="377"/>
    </location>
</feature>
<keyword evidence="1 4" id="KW-0853">WD repeat</keyword>
<dbReference type="CDD" id="cd00200">
    <property type="entry name" value="WD40"/>
    <property type="match status" value="1"/>
</dbReference>
<dbReference type="PROSITE" id="PS50181">
    <property type="entry name" value="FBOX"/>
    <property type="match status" value="1"/>
</dbReference>
<dbReference type="PROSITE" id="PS00678">
    <property type="entry name" value="WD_REPEATS_1"/>
    <property type="match status" value="3"/>
</dbReference>
<name>A0ABP1NG20_XYLVO</name>
<evidence type="ECO:0000313" key="8">
    <source>
        <dbReference type="Proteomes" id="UP001642520"/>
    </source>
</evidence>
<dbReference type="SMART" id="SM00256">
    <property type="entry name" value="FBOX"/>
    <property type="match status" value="1"/>
</dbReference>
<keyword evidence="3" id="KW-0833">Ubl conjugation pathway</keyword>
<dbReference type="EMBL" id="CAXAJV020001288">
    <property type="protein sequence ID" value="CAL7938460.1"/>
    <property type="molecule type" value="Genomic_DNA"/>
</dbReference>
<keyword evidence="8" id="KW-1185">Reference proteome</keyword>
<dbReference type="PANTHER" id="PTHR14604">
    <property type="entry name" value="WD40 REPEAT PF20"/>
    <property type="match status" value="1"/>
</dbReference>
<evidence type="ECO:0000313" key="7">
    <source>
        <dbReference type="EMBL" id="CAL7938460.1"/>
    </source>
</evidence>
<dbReference type="PROSITE" id="PS50294">
    <property type="entry name" value="WD_REPEATS_REGION"/>
    <property type="match status" value="3"/>
</dbReference>
<keyword evidence="2" id="KW-0677">Repeat</keyword>
<dbReference type="PRINTS" id="PR00320">
    <property type="entry name" value="GPROTEINBRPT"/>
</dbReference>
<dbReference type="InterPro" id="IPR021977">
    <property type="entry name" value="Beta-TrCP_D"/>
</dbReference>
<dbReference type="PROSITE" id="PS50082">
    <property type="entry name" value="WD_REPEATS_2"/>
    <property type="match status" value="5"/>
</dbReference>
<sequence>MMNMETDEIIEDTNTNLQYPITILYDPTRKKELPSGVSAQYRQEKEACMKLFEKWSEPEQVNFVEQLLTRMCHYQHGHINAYLKPMLQRDFISLLPKKGLDHVAESILSYLDADSLIAAELVCKEWHRVISEGMLWKKLIECKVQTDSIWRGLAERRGCTVRVWDANTGEMVNTLIHHCEAVLHLRFNNGMMVTCSKDRSIAVWDMTSQTEIALRRVLVGHRAAVNVVDFDEKYIVSASGDRTIKVWKTSTCEFVRTLNGHKRGIACLQYKDCLVVSGSSDNTIRLWDIECGACLRVLEGHEELVRCIRFDSKHIVSGAYDGKIKVWDLVAALDPRALTNSLCIRTLVEHTGRVFRLQFDEFQIVSSSHDDTILIWDFLNFNPSNGPAPTAANASGVNQSDTRSPSPFE</sequence>
<evidence type="ECO:0000256" key="2">
    <source>
        <dbReference type="ARBA" id="ARBA00022737"/>
    </source>
</evidence>
<dbReference type="Gene3D" id="6.10.250.1840">
    <property type="match status" value="1"/>
</dbReference>
<reference evidence="7 8" key="1">
    <citation type="submission" date="2024-08" db="EMBL/GenBank/DDBJ databases">
        <authorList>
            <person name="Will J Nash"/>
            <person name="Angela Man"/>
            <person name="Seanna McTaggart"/>
            <person name="Kendall Baker"/>
            <person name="Tom Barker"/>
            <person name="Leah Catchpole"/>
            <person name="Alex Durrant"/>
            <person name="Karim Gharbi"/>
            <person name="Naomi Irish"/>
            <person name="Gemy Kaithakottil"/>
            <person name="Debby Ku"/>
            <person name="Aaliyah Providence"/>
            <person name="Felix Shaw"/>
            <person name="David Swarbreck"/>
            <person name="Chris Watkins"/>
            <person name="Ann M. McCartney"/>
            <person name="Giulio Formenti"/>
            <person name="Alice Mouton"/>
            <person name="Noel Vella"/>
            <person name="Bjorn M von Reumont"/>
            <person name="Adriana Vella"/>
            <person name="Wilfried Haerty"/>
        </authorList>
    </citation>
    <scope>NUCLEOTIDE SEQUENCE [LARGE SCALE GENOMIC DNA]</scope>
</reference>
<feature type="region of interest" description="Disordered" evidence="5">
    <location>
        <begin position="388"/>
        <end position="409"/>
    </location>
</feature>
<evidence type="ECO:0000256" key="5">
    <source>
        <dbReference type="SAM" id="MobiDB-lite"/>
    </source>
</evidence>
<dbReference type="Proteomes" id="UP001642520">
    <property type="component" value="Unassembled WGS sequence"/>
</dbReference>
<accession>A0ABP1NG20</accession>
<evidence type="ECO:0000259" key="6">
    <source>
        <dbReference type="PROSITE" id="PS50181"/>
    </source>
</evidence>
<dbReference type="Pfam" id="PF12937">
    <property type="entry name" value="F-box-like"/>
    <property type="match status" value="1"/>
</dbReference>
<dbReference type="InterPro" id="IPR050995">
    <property type="entry name" value="WD-F-box_domain-protein"/>
</dbReference>
<dbReference type="InterPro" id="IPR001810">
    <property type="entry name" value="F-box_dom"/>
</dbReference>
<dbReference type="InterPro" id="IPR019775">
    <property type="entry name" value="WD40_repeat_CS"/>
</dbReference>
<gene>
    <name evidence="7" type="ORF">XYLVIOL_LOCUS3292</name>
</gene>
<feature type="repeat" description="WD" evidence="4">
    <location>
        <begin position="298"/>
        <end position="329"/>
    </location>
</feature>
<feature type="domain" description="F-box" evidence="6">
    <location>
        <begin position="101"/>
        <end position="139"/>
    </location>
</feature>